<feature type="region of interest" description="Disordered" evidence="1">
    <location>
        <begin position="47"/>
        <end position="90"/>
    </location>
</feature>
<dbReference type="HOGENOM" id="CLU_2442979_0_0_1"/>
<sequence length="90" mass="10332">MEYQSENGVSLFVFEQQDAIITLQELWVETDQADDIGQLVTVACHPSHRKVPRRAESYKSKSGEREPKASRRGYHTAIRRETITQARNKG</sequence>
<protein>
    <submittedName>
        <fullName evidence="2">Uncharacterized protein</fullName>
    </submittedName>
</protein>
<name>K1R3X9_MAGGI</name>
<organism evidence="2">
    <name type="scientific">Magallana gigas</name>
    <name type="common">Pacific oyster</name>
    <name type="synonym">Crassostrea gigas</name>
    <dbReference type="NCBI Taxonomy" id="29159"/>
    <lineage>
        <taxon>Eukaryota</taxon>
        <taxon>Metazoa</taxon>
        <taxon>Spiralia</taxon>
        <taxon>Lophotrochozoa</taxon>
        <taxon>Mollusca</taxon>
        <taxon>Bivalvia</taxon>
        <taxon>Autobranchia</taxon>
        <taxon>Pteriomorphia</taxon>
        <taxon>Ostreida</taxon>
        <taxon>Ostreoidea</taxon>
        <taxon>Ostreidae</taxon>
        <taxon>Magallana</taxon>
    </lineage>
</organism>
<evidence type="ECO:0000256" key="1">
    <source>
        <dbReference type="SAM" id="MobiDB-lite"/>
    </source>
</evidence>
<reference evidence="2" key="1">
    <citation type="journal article" date="2012" name="Nature">
        <title>The oyster genome reveals stress adaptation and complexity of shell formation.</title>
        <authorList>
            <person name="Zhang G."/>
            <person name="Fang X."/>
            <person name="Guo X."/>
            <person name="Li L."/>
            <person name="Luo R."/>
            <person name="Xu F."/>
            <person name="Yang P."/>
            <person name="Zhang L."/>
            <person name="Wang X."/>
            <person name="Qi H."/>
            <person name="Xiong Z."/>
            <person name="Que H."/>
            <person name="Xie Y."/>
            <person name="Holland P.W."/>
            <person name="Paps J."/>
            <person name="Zhu Y."/>
            <person name="Wu F."/>
            <person name="Chen Y."/>
            <person name="Wang J."/>
            <person name="Peng C."/>
            <person name="Meng J."/>
            <person name="Yang L."/>
            <person name="Liu J."/>
            <person name="Wen B."/>
            <person name="Zhang N."/>
            <person name="Huang Z."/>
            <person name="Zhu Q."/>
            <person name="Feng Y."/>
            <person name="Mount A."/>
            <person name="Hedgecock D."/>
            <person name="Xu Z."/>
            <person name="Liu Y."/>
            <person name="Domazet-Loso T."/>
            <person name="Du Y."/>
            <person name="Sun X."/>
            <person name="Zhang S."/>
            <person name="Liu B."/>
            <person name="Cheng P."/>
            <person name="Jiang X."/>
            <person name="Li J."/>
            <person name="Fan D."/>
            <person name="Wang W."/>
            <person name="Fu W."/>
            <person name="Wang T."/>
            <person name="Wang B."/>
            <person name="Zhang J."/>
            <person name="Peng Z."/>
            <person name="Li Y."/>
            <person name="Li N."/>
            <person name="Wang J."/>
            <person name="Chen M."/>
            <person name="He Y."/>
            <person name="Tan F."/>
            <person name="Song X."/>
            <person name="Zheng Q."/>
            <person name="Huang R."/>
            <person name="Yang H."/>
            <person name="Du X."/>
            <person name="Chen L."/>
            <person name="Yang M."/>
            <person name="Gaffney P.M."/>
            <person name="Wang S."/>
            <person name="Luo L."/>
            <person name="She Z."/>
            <person name="Ming Y."/>
            <person name="Huang W."/>
            <person name="Zhang S."/>
            <person name="Huang B."/>
            <person name="Zhang Y."/>
            <person name="Qu T."/>
            <person name="Ni P."/>
            <person name="Miao G."/>
            <person name="Wang J."/>
            <person name="Wang Q."/>
            <person name="Steinberg C.E."/>
            <person name="Wang H."/>
            <person name="Li N."/>
            <person name="Qian L."/>
            <person name="Zhang G."/>
            <person name="Li Y."/>
            <person name="Yang H."/>
            <person name="Liu X."/>
            <person name="Wang J."/>
            <person name="Yin Y."/>
            <person name="Wang J."/>
        </authorList>
    </citation>
    <scope>NUCLEOTIDE SEQUENCE [LARGE SCALE GENOMIC DNA]</scope>
    <source>
        <strain evidence="2">05x7-T-G4-1.051#20</strain>
    </source>
</reference>
<proteinExistence type="predicted"/>
<dbReference type="AlphaFoldDB" id="K1R3X9"/>
<evidence type="ECO:0000313" key="2">
    <source>
        <dbReference type="EMBL" id="EKC40463.1"/>
    </source>
</evidence>
<gene>
    <name evidence="2" type="ORF">CGI_10008787</name>
</gene>
<dbReference type="EMBL" id="JH816838">
    <property type="protein sequence ID" value="EKC40463.1"/>
    <property type="molecule type" value="Genomic_DNA"/>
</dbReference>
<accession>K1R3X9</accession>
<dbReference type="InParanoid" id="K1R3X9"/>
<feature type="compositionally biased region" description="Basic and acidic residues" evidence="1">
    <location>
        <begin position="53"/>
        <end position="69"/>
    </location>
</feature>